<dbReference type="SUPFAM" id="SSF49313">
    <property type="entry name" value="Cadherin-like"/>
    <property type="match status" value="1"/>
</dbReference>
<protein>
    <submittedName>
        <fullName evidence="3">T9SS type A sorting domain-containing protein</fullName>
    </submittedName>
</protein>
<gene>
    <name evidence="3" type="ORF">KJ970_19135</name>
</gene>
<sequence length="742" mass="81030">MAQRQNHKRSLRWGLAIFFAIPLLVTSANSADFSTGRLDRDAPILTSDDFFQEIGDYYRVHSNTSNASVSGLLGTIGGPQTWDFTTGPTGEIKRFDYVATDDGDDPGAGFFAGDHYALADFSQRMTEEIGGGQAWMYLDQIAAQGRTNYGYFWPDGNASTDDWSVFTPPILDFPDPLAYGDNWLLSTTYQFQMWDTMVLDIRIDLTINAEADAWGTVILPNLGPIDAIRINTEQTSAVYVWIDQWYPVSTQYNRIYDWIGVDSDLIVEIVSTVSETGMPPDNFTIASSFVRQFENSNPTAAPVIAPIPDHAIFETYTAYTYDVESSGIPDPSFALLAAPEGMTIDEVTGMINWTPTSVQVGENTVTVEADNGNGTDTETFVITLYNLNEPPQNLFTDLFDNGTTTLSWDPPASTYWLNAYNIYHSTSIGGPYSLQAQAMPEDLSIEFASPGFSQSNYYVVTAELQNGFNVYQSIDSNEVLAYSLGPGESGCSNDDGTAESGIQAGGLNGELSASLDLPSAEELTLTKVAVYFSGFSDAPVTMKVAADDAGGFPGSTLAQAQYPASMLRAGWNILEIPEFMQPSFTGGSFFIGLVEGVENNTVGHDESQYGHSFTKAPGGAWSFMFSGELMFGGIVEGEVSGIEEPASSIPSELALSSYPAPFKDRSQIRYELPEAGPLSLRIYSVSGRLVRELVQSERHNAGSFMTQWNGRDNAGRHVVSGTYFYQLKTRDLSLTERVVLAR</sequence>
<dbReference type="InterPro" id="IPR015919">
    <property type="entry name" value="Cadherin-like_sf"/>
</dbReference>
<comment type="caution">
    <text evidence="3">The sequence shown here is derived from an EMBL/GenBank/DDBJ whole genome shotgun (WGS) entry which is preliminary data.</text>
</comment>
<dbReference type="InterPro" id="IPR025965">
    <property type="entry name" value="FlgD/Vpr_Ig-like"/>
</dbReference>
<feature type="chain" id="PRO_5036968768" evidence="1">
    <location>
        <begin position="31"/>
        <end position="742"/>
    </location>
</feature>
<dbReference type="GO" id="GO:0005509">
    <property type="term" value="F:calcium ion binding"/>
    <property type="evidence" value="ECO:0007669"/>
    <property type="project" value="InterPro"/>
</dbReference>
<evidence type="ECO:0000256" key="1">
    <source>
        <dbReference type="SAM" id="SignalP"/>
    </source>
</evidence>
<dbReference type="Gene3D" id="2.60.40.10">
    <property type="entry name" value="Immunoglobulins"/>
    <property type="match status" value="2"/>
</dbReference>
<proteinExistence type="predicted"/>
<accession>A0A948RXV0</accession>
<dbReference type="InterPro" id="IPR026444">
    <property type="entry name" value="Secre_tail"/>
</dbReference>
<dbReference type="AlphaFoldDB" id="A0A948RXV0"/>
<evidence type="ECO:0000313" key="4">
    <source>
        <dbReference type="Proteomes" id="UP000777784"/>
    </source>
</evidence>
<dbReference type="Proteomes" id="UP000777784">
    <property type="component" value="Unassembled WGS sequence"/>
</dbReference>
<keyword evidence="1" id="KW-0732">Signal</keyword>
<feature type="signal peptide" evidence="1">
    <location>
        <begin position="1"/>
        <end position="30"/>
    </location>
</feature>
<dbReference type="EMBL" id="JAHJDP010000109">
    <property type="protein sequence ID" value="MBU2693035.1"/>
    <property type="molecule type" value="Genomic_DNA"/>
</dbReference>
<organism evidence="3 4">
    <name type="scientific">Eiseniibacteriota bacterium</name>
    <dbReference type="NCBI Taxonomy" id="2212470"/>
    <lineage>
        <taxon>Bacteria</taxon>
        <taxon>Candidatus Eiseniibacteriota</taxon>
    </lineage>
</organism>
<dbReference type="Pfam" id="PF13860">
    <property type="entry name" value="FlgD_ig"/>
    <property type="match status" value="1"/>
</dbReference>
<evidence type="ECO:0000259" key="2">
    <source>
        <dbReference type="Pfam" id="PF13860"/>
    </source>
</evidence>
<reference evidence="3" key="1">
    <citation type="submission" date="2021-05" db="EMBL/GenBank/DDBJ databases">
        <title>Energy efficiency and biological interactions define the core microbiome of deep oligotrophic groundwater.</title>
        <authorList>
            <person name="Mehrshad M."/>
            <person name="Lopez-Fernandez M."/>
            <person name="Bell E."/>
            <person name="Bernier-Latmani R."/>
            <person name="Bertilsson S."/>
            <person name="Dopson M."/>
        </authorList>
    </citation>
    <scope>NUCLEOTIDE SEQUENCE</scope>
    <source>
        <strain evidence="3">Modern_marine.mb.64</strain>
    </source>
</reference>
<dbReference type="InterPro" id="IPR013783">
    <property type="entry name" value="Ig-like_fold"/>
</dbReference>
<name>A0A948RXV0_UNCEI</name>
<dbReference type="Gene3D" id="2.60.40.4070">
    <property type="match status" value="1"/>
</dbReference>
<dbReference type="GO" id="GO:0016020">
    <property type="term" value="C:membrane"/>
    <property type="evidence" value="ECO:0007669"/>
    <property type="project" value="InterPro"/>
</dbReference>
<feature type="domain" description="FlgD/Vpr Ig-like" evidence="2">
    <location>
        <begin position="666"/>
        <end position="728"/>
    </location>
</feature>
<dbReference type="NCBIfam" id="TIGR04183">
    <property type="entry name" value="Por_Secre_tail"/>
    <property type="match status" value="1"/>
</dbReference>
<evidence type="ECO:0000313" key="3">
    <source>
        <dbReference type="EMBL" id="MBU2693035.1"/>
    </source>
</evidence>
<dbReference type="Pfam" id="PF05345">
    <property type="entry name" value="He_PIG"/>
    <property type="match status" value="1"/>
</dbReference>